<proteinExistence type="predicted"/>
<name>A0A0M3KG64_ANISI</name>
<feature type="compositionally biased region" description="Pro residues" evidence="1">
    <location>
        <begin position="250"/>
        <end position="260"/>
    </location>
</feature>
<feature type="region of interest" description="Disordered" evidence="1">
    <location>
        <begin position="246"/>
        <end position="340"/>
    </location>
</feature>
<dbReference type="OrthoDB" id="6508726at2759"/>
<evidence type="ECO:0000313" key="3">
    <source>
        <dbReference type="Proteomes" id="UP000267096"/>
    </source>
</evidence>
<feature type="compositionally biased region" description="Basic and acidic residues" evidence="1">
    <location>
        <begin position="329"/>
        <end position="340"/>
    </location>
</feature>
<evidence type="ECO:0000313" key="4">
    <source>
        <dbReference type="WBParaSite" id="ASIM_0001997601-mRNA-1"/>
    </source>
</evidence>
<dbReference type="WBParaSite" id="ASIM_0001997601-mRNA-1">
    <property type="protein sequence ID" value="ASIM_0001997601-mRNA-1"/>
    <property type="gene ID" value="ASIM_0001997601"/>
</dbReference>
<dbReference type="Proteomes" id="UP000267096">
    <property type="component" value="Unassembled WGS sequence"/>
</dbReference>
<sequence>MQNNSLGESDEVKAAHGNAYPESYPQLRVGSLWSVTSNGFGQFRTSDEEEQGRRRLEQPAAAESGNESSGIGSGSGSEPGPGPKSPLTSTSSIAVVVANPESNTVAPSDTVTGTVNTVTSTVIIDDSFAEYRQFCANRMRRLERYKKARSFCSGLVQPGADEVGSAADSTLSSLAATSLRGPLPGPAGLSSGPLNSANPRRGRWRPASLVVMGAGDSLEGLELQKLAQVQAQAQAQAQAHQFGINLVPRCPEPPPQPPQPSQSAYGPILSADFPPPPLFCGSSVETRELSGMHVPERSGSSSGYSSGPSSALSSYSGSASSWATQEPPKQPREQGKAQIE</sequence>
<evidence type="ECO:0000313" key="2">
    <source>
        <dbReference type="EMBL" id="VDK69115.1"/>
    </source>
</evidence>
<evidence type="ECO:0000256" key="1">
    <source>
        <dbReference type="SAM" id="MobiDB-lite"/>
    </source>
</evidence>
<accession>A0A0M3KG64</accession>
<reference evidence="2 3" key="2">
    <citation type="submission" date="2018-11" db="EMBL/GenBank/DDBJ databases">
        <authorList>
            <consortium name="Pathogen Informatics"/>
        </authorList>
    </citation>
    <scope>NUCLEOTIDE SEQUENCE [LARGE SCALE GENOMIC DNA]</scope>
</reference>
<protein>
    <submittedName>
        <fullName evidence="4">Protein TIFY 5A</fullName>
    </submittedName>
</protein>
<dbReference type="AlphaFoldDB" id="A0A0M3KG64"/>
<feature type="compositionally biased region" description="Basic and acidic residues" evidence="1">
    <location>
        <begin position="285"/>
        <end position="296"/>
    </location>
</feature>
<dbReference type="EMBL" id="UYRR01037107">
    <property type="protein sequence ID" value="VDK69115.1"/>
    <property type="molecule type" value="Genomic_DNA"/>
</dbReference>
<gene>
    <name evidence="2" type="ORF">ASIM_LOCUS19362</name>
</gene>
<feature type="region of interest" description="Disordered" evidence="1">
    <location>
        <begin position="38"/>
        <end position="89"/>
    </location>
</feature>
<keyword evidence="3" id="KW-1185">Reference proteome</keyword>
<feature type="compositionally biased region" description="Low complexity" evidence="1">
    <location>
        <begin position="59"/>
        <end position="70"/>
    </location>
</feature>
<organism evidence="4">
    <name type="scientific">Anisakis simplex</name>
    <name type="common">Herring worm</name>
    <dbReference type="NCBI Taxonomy" id="6269"/>
    <lineage>
        <taxon>Eukaryota</taxon>
        <taxon>Metazoa</taxon>
        <taxon>Ecdysozoa</taxon>
        <taxon>Nematoda</taxon>
        <taxon>Chromadorea</taxon>
        <taxon>Rhabditida</taxon>
        <taxon>Spirurina</taxon>
        <taxon>Ascaridomorpha</taxon>
        <taxon>Ascaridoidea</taxon>
        <taxon>Anisakidae</taxon>
        <taxon>Anisakis</taxon>
        <taxon>Anisakis simplex complex</taxon>
    </lineage>
</organism>
<reference evidence="4" key="1">
    <citation type="submission" date="2017-02" db="UniProtKB">
        <authorList>
            <consortium name="WormBaseParasite"/>
        </authorList>
    </citation>
    <scope>IDENTIFICATION</scope>
</reference>
<feature type="compositionally biased region" description="Low complexity" evidence="1">
    <location>
        <begin position="298"/>
        <end position="321"/>
    </location>
</feature>